<dbReference type="AlphaFoldDB" id="A0A655YKK3"/>
<dbReference type="Proteomes" id="UP000044806">
    <property type="component" value="Unassembled WGS sequence"/>
</dbReference>
<evidence type="ECO:0000313" key="3">
    <source>
        <dbReference type="EMBL" id="CSC41926.1"/>
    </source>
</evidence>
<accession>A0A655YKK3</accession>
<dbReference type="Proteomes" id="UP000046067">
    <property type="component" value="Unassembled WGS sequence"/>
</dbReference>
<protein>
    <submittedName>
        <fullName evidence="3">Uncharacterized protein</fullName>
    </submittedName>
</protein>
<feature type="region of interest" description="Disordered" evidence="1">
    <location>
        <begin position="25"/>
        <end position="74"/>
    </location>
</feature>
<name>A0A655YKK3_VIBCL</name>
<dbReference type="EMBL" id="CWQJ01000017">
    <property type="protein sequence ID" value="CSC41926.1"/>
    <property type="molecule type" value="Genomic_DNA"/>
</dbReference>
<evidence type="ECO:0000313" key="4">
    <source>
        <dbReference type="Proteomes" id="UP000044806"/>
    </source>
</evidence>
<evidence type="ECO:0000313" key="5">
    <source>
        <dbReference type="Proteomes" id="UP000046067"/>
    </source>
</evidence>
<feature type="compositionally biased region" description="Basic and acidic residues" evidence="1">
    <location>
        <begin position="27"/>
        <end position="65"/>
    </location>
</feature>
<sequence>MAKRSEALRDIEVLPLITRPLALGNLRCDDSDTDTKSNNGRDRCTINPKVEGKDKNRVEDEVEHTGHHHQSAWQ</sequence>
<evidence type="ECO:0000313" key="2">
    <source>
        <dbReference type="EMBL" id="CSA29440.1"/>
    </source>
</evidence>
<organism evidence="3 5">
    <name type="scientific">Vibrio cholerae</name>
    <dbReference type="NCBI Taxonomy" id="666"/>
    <lineage>
        <taxon>Bacteria</taxon>
        <taxon>Pseudomonadati</taxon>
        <taxon>Pseudomonadota</taxon>
        <taxon>Gammaproteobacteria</taxon>
        <taxon>Vibrionales</taxon>
        <taxon>Vibrionaceae</taxon>
        <taxon>Vibrio</taxon>
    </lineage>
</organism>
<proteinExistence type="predicted"/>
<gene>
    <name evidence="2" type="ORF">ERS013165_01223</name>
    <name evidence="3" type="ORF">ERS013201_02576</name>
</gene>
<evidence type="ECO:0000256" key="1">
    <source>
        <dbReference type="SAM" id="MobiDB-lite"/>
    </source>
</evidence>
<reference evidence="4 5" key="1">
    <citation type="submission" date="2015-07" db="EMBL/GenBank/DDBJ databases">
        <authorList>
            <consortium name="Pathogen Informatics"/>
        </authorList>
    </citation>
    <scope>NUCLEOTIDE SEQUENCE [LARGE SCALE GENOMIC DNA]</scope>
    <source>
        <strain evidence="3 5">A325</strain>
        <strain evidence="2 4">A51</strain>
    </source>
</reference>
<dbReference type="EMBL" id="CWOW01000005">
    <property type="protein sequence ID" value="CSA29440.1"/>
    <property type="molecule type" value="Genomic_DNA"/>
</dbReference>